<evidence type="ECO:0000313" key="10">
    <source>
        <dbReference type="Proteomes" id="UP000683360"/>
    </source>
</evidence>
<evidence type="ECO:0000256" key="2">
    <source>
        <dbReference type="ARBA" id="ARBA00022475"/>
    </source>
</evidence>
<keyword evidence="6" id="KW-0675">Receptor</keyword>
<feature type="transmembrane region" description="Helical" evidence="7">
    <location>
        <begin position="23"/>
        <end position="47"/>
    </location>
</feature>
<evidence type="ECO:0000256" key="6">
    <source>
        <dbReference type="RuleBase" id="RU000688"/>
    </source>
</evidence>
<dbReference type="InterPro" id="IPR000276">
    <property type="entry name" value="GPCR_Rhodpsn"/>
</dbReference>
<dbReference type="PANTHER" id="PTHR22750">
    <property type="entry name" value="G-PROTEIN COUPLED RECEPTOR"/>
    <property type="match status" value="1"/>
</dbReference>
<evidence type="ECO:0000256" key="1">
    <source>
        <dbReference type="ARBA" id="ARBA00004651"/>
    </source>
</evidence>
<feature type="transmembrane region" description="Helical" evidence="7">
    <location>
        <begin position="99"/>
        <end position="118"/>
    </location>
</feature>
<keyword evidence="4 7" id="KW-1133">Transmembrane helix</keyword>
<feature type="transmembrane region" description="Helical" evidence="7">
    <location>
        <begin position="185"/>
        <end position="207"/>
    </location>
</feature>
<dbReference type="AlphaFoldDB" id="A0A8S3VD95"/>
<protein>
    <submittedName>
        <fullName evidence="9">ADORA1</fullName>
    </submittedName>
</protein>
<keyword evidence="10" id="KW-1185">Reference proteome</keyword>
<comment type="subcellular location">
    <subcellularLocation>
        <location evidence="1">Cell membrane</location>
        <topology evidence="1">Multi-pass membrane protein</topology>
    </subcellularLocation>
</comment>
<dbReference type="GO" id="GO:0004930">
    <property type="term" value="F:G protein-coupled receptor activity"/>
    <property type="evidence" value="ECO:0007669"/>
    <property type="project" value="UniProtKB-KW"/>
</dbReference>
<gene>
    <name evidence="9" type="ORF">MEDL_66906</name>
</gene>
<comment type="caution">
    <text evidence="9">The sequence shown here is derived from an EMBL/GenBank/DDBJ whole genome shotgun (WGS) entry which is preliminary data.</text>
</comment>
<proteinExistence type="inferred from homology"/>
<feature type="domain" description="G-protein coupled receptors family 1 profile" evidence="8">
    <location>
        <begin position="42"/>
        <end position="297"/>
    </location>
</feature>
<keyword evidence="2" id="KW-1003">Cell membrane</keyword>
<accession>A0A8S3VD95</accession>
<dbReference type="Pfam" id="PF00001">
    <property type="entry name" value="7tm_1"/>
    <property type="match status" value="1"/>
</dbReference>
<dbReference type="InterPro" id="IPR017452">
    <property type="entry name" value="GPCR_Rhodpsn_7TM"/>
</dbReference>
<dbReference type="PROSITE" id="PS50262">
    <property type="entry name" value="G_PROTEIN_RECEP_F1_2"/>
    <property type="match status" value="1"/>
</dbReference>
<evidence type="ECO:0000313" key="9">
    <source>
        <dbReference type="EMBL" id="CAG2255480.1"/>
    </source>
</evidence>
<dbReference type="PRINTS" id="PR00237">
    <property type="entry name" value="GPCRRHODOPSN"/>
</dbReference>
<keyword evidence="6" id="KW-0807">Transducer</keyword>
<evidence type="ECO:0000256" key="7">
    <source>
        <dbReference type="SAM" id="Phobius"/>
    </source>
</evidence>
<comment type="similarity">
    <text evidence="6">Belongs to the G-protein coupled receptor 1 family.</text>
</comment>
<evidence type="ECO:0000256" key="4">
    <source>
        <dbReference type="ARBA" id="ARBA00022989"/>
    </source>
</evidence>
<dbReference type="OrthoDB" id="6106139at2759"/>
<dbReference type="SMART" id="SM01381">
    <property type="entry name" value="7TM_GPCR_Srsx"/>
    <property type="match status" value="1"/>
</dbReference>
<dbReference type="GO" id="GO:0005886">
    <property type="term" value="C:plasma membrane"/>
    <property type="evidence" value="ECO:0007669"/>
    <property type="project" value="UniProtKB-SubCell"/>
</dbReference>
<evidence type="ECO:0000256" key="3">
    <source>
        <dbReference type="ARBA" id="ARBA00022692"/>
    </source>
</evidence>
<dbReference type="SUPFAM" id="SSF81321">
    <property type="entry name" value="Family A G protein-coupled receptor-like"/>
    <property type="match status" value="1"/>
</dbReference>
<feature type="transmembrane region" description="Helical" evidence="7">
    <location>
        <begin position="59"/>
        <end position="79"/>
    </location>
</feature>
<evidence type="ECO:0000256" key="5">
    <source>
        <dbReference type="ARBA" id="ARBA00023136"/>
    </source>
</evidence>
<dbReference type="PROSITE" id="PS00237">
    <property type="entry name" value="G_PROTEIN_RECEP_F1_1"/>
    <property type="match status" value="1"/>
</dbReference>
<feature type="transmembrane region" description="Helical" evidence="7">
    <location>
        <begin position="278"/>
        <end position="299"/>
    </location>
</feature>
<dbReference type="EMBL" id="CAJPWZ010003272">
    <property type="protein sequence ID" value="CAG2255480.1"/>
    <property type="molecule type" value="Genomic_DNA"/>
</dbReference>
<evidence type="ECO:0000259" key="8">
    <source>
        <dbReference type="PROSITE" id="PS50262"/>
    </source>
</evidence>
<keyword evidence="3 6" id="KW-0812">Transmembrane</keyword>
<name>A0A8S3VD95_MYTED</name>
<feature type="transmembrane region" description="Helical" evidence="7">
    <location>
        <begin position="139"/>
        <end position="161"/>
    </location>
</feature>
<feature type="transmembrane region" description="Helical" evidence="7">
    <location>
        <begin position="240"/>
        <end position="263"/>
    </location>
</feature>
<sequence>MNASDDTEEGILFYVLNGYGVTVSYLIINIVTTILGVMILFLNFLVIDTIRRKHELTNTADVLLLSLALADFLTGILVLYNTAYTMTNFQNSLECRFRYSLLLTVAISSGFHLLALTIDRYIKIIKPLHYSRLCKRSTFLTTCISVWIFAILVGLVPTFGWKNNYEETNGDDLLCSFFGTLHEDYLRMIVVLFFIPVILILILYSHIYKVAHRHSRQIAVQERTVHPHAKDKLSWKFTKTISIIIGVYLLMWLPTGILVILNVEGKLYHKSNSDKGVILIYTSGLAFFNSLLDPIIYAFQISSVKKRFKSVFCCSKQNSVENQICTVGYTTNMVLIKSGVRIETINT</sequence>
<dbReference type="Gene3D" id="1.20.1070.10">
    <property type="entry name" value="Rhodopsin 7-helix transmembrane proteins"/>
    <property type="match status" value="1"/>
</dbReference>
<keyword evidence="5 7" id="KW-0472">Membrane</keyword>
<organism evidence="9 10">
    <name type="scientific">Mytilus edulis</name>
    <name type="common">Blue mussel</name>
    <dbReference type="NCBI Taxonomy" id="6550"/>
    <lineage>
        <taxon>Eukaryota</taxon>
        <taxon>Metazoa</taxon>
        <taxon>Spiralia</taxon>
        <taxon>Lophotrochozoa</taxon>
        <taxon>Mollusca</taxon>
        <taxon>Bivalvia</taxon>
        <taxon>Autobranchia</taxon>
        <taxon>Pteriomorphia</taxon>
        <taxon>Mytilida</taxon>
        <taxon>Mytiloidea</taxon>
        <taxon>Mytilidae</taxon>
        <taxon>Mytilinae</taxon>
        <taxon>Mytilus</taxon>
    </lineage>
</organism>
<dbReference type="CDD" id="cd00637">
    <property type="entry name" value="7tm_classA_rhodopsin-like"/>
    <property type="match status" value="1"/>
</dbReference>
<keyword evidence="6" id="KW-0297">G-protein coupled receptor</keyword>
<reference evidence="9" key="1">
    <citation type="submission" date="2021-03" db="EMBL/GenBank/DDBJ databases">
        <authorList>
            <person name="Bekaert M."/>
        </authorList>
    </citation>
    <scope>NUCLEOTIDE SEQUENCE</scope>
</reference>
<dbReference type="Proteomes" id="UP000683360">
    <property type="component" value="Unassembled WGS sequence"/>
</dbReference>